<dbReference type="InterPro" id="IPR059039">
    <property type="entry name" value="ZNF380_CC"/>
</dbReference>
<proteinExistence type="predicted"/>
<dbReference type="GO" id="GO:0033260">
    <property type="term" value="P:nuclear DNA replication"/>
    <property type="evidence" value="ECO:0007669"/>
    <property type="project" value="TreeGrafter"/>
</dbReference>
<keyword evidence="8" id="KW-0812">Transmembrane</keyword>
<evidence type="ECO:0000313" key="10">
    <source>
        <dbReference type="EMBL" id="CDW59168.1"/>
    </source>
</evidence>
<dbReference type="Proteomes" id="UP000030665">
    <property type="component" value="Unassembled WGS sequence"/>
</dbReference>
<feature type="domain" description="ZNF380 coiled-coil" evidence="9">
    <location>
        <begin position="245"/>
        <end position="324"/>
    </location>
</feature>
<feature type="compositionally biased region" description="Basic and acidic residues" evidence="7">
    <location>
        <begin position="53"/>
        <end position="73"/>
    </location>
</feature>
<dbReference type="GO" id="GO:0005681">
    <property type="term" value="C:spliceosomal complex"/>
    <property type="evidence" value="ECO:0007669"/>
    <property type="project" value="InterPro"/>
</dbReference>
<dbReference type="PANTHER" id="PTHR13278:SF0">
    <property type="entry name" value="ZINC FINGER PROTEIN 830"/>
    <property type="match status" value="1"/>
</dbReference>
<evidence type="ECO:0000256" key="6">
    <source>
        <dbReference type="ARBA" id="ARBA00023242"/>
    </source>
</evidence>
<evidence type="ECO:0000259" key="9">
    <source>
        <dbReference type="Pfam" id="PF23406"/>
    </source>
</evidence>
<reference evidence="10" key="1">
    <citation type="submission" date="2014-01" db="EMBL/GenBank/DDBJ databases">
        <authorList>
            <person name="Aslett M."/>
        </authorList>
    </citation>
    <scope>NUCLEOTIDE SEQUENCE</scope>
</reference>
<dbReference type="GO" id="GO:0033314">
    <property type="term" value="P:mitotic DNA replication checkpoint signaling"/>
    <property type="evidence" value="ECO:0007669"/>
    <property type="project" value="TreeGrafter"/>
</dbReference>
<name>A0A077ZHX1_TRITR</name>
<dbReference type="GO" id="GO:0008270">
    <property type="term" value="F:zinc ion binding"/>
    <property type="evidence" value="ECO:0007669"/>
    <property type="project" value="UniProtKB-KW"/>
</dbReference>
<evidence type="ECO:0000256" key="8">
    <source>
        <dbReference type="SAM" id="Phobius"/>
    </source>
</evidence>
<feature type="region of interest" description="Disordered" evidence="7">
    <location>
        <begin position="229"/>
        <end position="253"/>
    </location>
</feature>
<keyword evidence="4" id="KW-0863">Zinc-finger</keyword>
<keyword evidence="8" id="KW-1133">Transmembrane helix</keyword>
<dbReference type="Pfam" id="PF23406">
    <property type="entry name" value="ZNF380_CC"/>
    <property type="match status" value="1"/>
</dbReference>
<dbReference type="InterPro" id="IPR040050">
    <property type="entry name" value="ZNF830-like"/>
</dbReference>
<reference evidence="10" key="2">
    <citation type="submission" date="2014-03" db="EMBL/GenBank/DDBJ databases">
        <title>The whipworm genome and dual-species transcriptomics of an intimate host-pathogen interaction.</title>
        <authorList>
            <person name="Foth B.J."/>
            <person name="Tsai I.J."/>
            <person name="Reid A.J."/>
            <person name="Bancroft A.J."/>
            <person name="Nichol S."/>
            <person name="Tracey A."/>
            <person name="Holroyd N."/>
            <person name="Cotton J.A."/>
            <person name="Stanley E.J."/>
            <person name="Zarowiecki M."/>
            <person name="Liu J.Z."/>
            <person name="Huckvale T."/>
            <person name="Cooper P.J."/>
            <person name="Grencis R.K."/>
            <person name="Berriman M."/>
        </authorList>
    </citation>
    <scope>NUCLEOTIDE SEQUENCE [LARGE SCALE GENOMIC DNA]</scope>
</reference>
<evidence type="ECO:0000256" key="4">
    <source>
        <dbReference type="ARBA" id="ARBA00022771"/>
    </source>
</evidence>
<keyword evidence="2" id="KW-0217">Developmental protein</keyword>
<dbReference type="OrthoDB" id="77607at2759"/>
<feature type="region of interest" description="Disordered" evidence="7">
    <location>
        <begin position="40"/>
        <end position="100"/>
    </location>
</feature>
<accession>A0A077ZHX1</accession>
<evidence type="ECO:0000256" key="3">
    <source>
        <dbReference type="ARBA" id="ARBA00022723"/>
    </source>
</evidence>
<sequence length="364" mass="40469">MSPANPLAEPAIEAMMIGTVVCVTLLIATVVTLLACGGCRRKKKDDDSSSSSHRVEDKVPVPEVKVEQSDKPKTKSHKSKPKSHIPQKQQQQQQSVMDTHHKDVEQAASLRLMTIRKGEGHLQSSPAVKQDAFDGPSLHLMTKLIALKEQKLHVAAQASSSSVEKRKAEEEDDSLEAKKAKLSEDESDVSSDISVDEGEKLPEDFFDESMETSTAQQVVSDVSVSVENSIPEHAGKPSEKLETGIPEGFFDDPVEDAKKRGAELKDPLDEEWSRFQKELLMEENIADDLLEGDLEQMNLERSLDELDEEIRGWARVNVWEKKVEEALEKPKASSVQSSPESLSDLESDEADLEAILDWRSKEYL</sequence>
<dbReference type="STRING" id="36087.A0A077ZHX1"/>
<feature type="transmembrane region" description="Helical" evidence="8">
    <location>
        <begin position="12"/>
        <end position="36"/>
    </location>
</feature>
<feature type="compositionally biased region" description="Basic and acidic residues" evidence="7">
    <location>
        <begin position="163"/>
        <end position="184"/>
    </location>
</feature>
<feature type="region of interest" description="Disordered" evidence="7">
    <location>
        <begin position="327"/>
        <end position="348"/>
    </location>
</feature>
<gene>
    <name evidence="10" type="ORF">TTRE_0000749801</name>
</gene>
<keyword evidence="5" id="KW-0862">Zinc</keyword>
<dbReference type="GO" id="GO:0003676">
    <property type="term" value="F:nucleic acid binding"/>
    <property type="evidence" value="ECO:0007669"/>
    <property type="project" value="InterPro"/>
</dbReference>
<feature type="compositionally biased region" description="Basic residues" evidence="7">
    <location>
        <begin position="74"/>
        <end position="85"/>
    </location>
</feature>
<feature type="compositionally biased region" description="Basic and acidic residues" evidence="7">
    <location>
        <begin position="233"/>
        <end position="242"/>
    </location>
</feature>
<dbReference type="AlphaFoldDB" id="A0A077ZHX1"/>
<keyword evidence="8" id="KW-0472">Membrane</keyword>
<comment type="subcellular location">
    <subcellularLocation>
        <location evidence="1">Nucleus speckle</location>
    </subcellularLocation>
</comment>
<dbReference type="PANTHER" id="PTHR13278">
    <property type="entry name" value="ZINC FINGER PROTEIN 830"/>
    <property type="match status" value="1"/>
</dbReference>
<evidence type="ECO:0000313" key="11">
    <source>
        <dbReference type="Proteomes" id="UP000030665"/>
    </source>
</evidence>
<keyword evidence="3" id="KW-0479">Metal-binding</keyword>
<evidence type="ECO:0000256" key="1">
    <source>
        <dbReference type="ARBA" id="ARBA00004324"/>
    </source>
</evidence>
<keyword evidence="6" id="KW-0539">Nucleus</keyword>
<keyword evidence="11" id="KW-1185">Reference proteome</keyword>
<evidence type="ECO:0000256" key="2">
    <source>
        <dbReference type="ARBA" id="ARBA00022473"/>
    </source>
</evidence>
<evidence type="ECO:0000256" key="7">
    <source>
        <dbReference type="SAM" id="MobiDB-lite"/>
    </source>
</evidence>
<protein>
    <recommendedName>
        <fullName evidence="9">ZNF380 coiled-coil domain-containing protein</fullName>
    </recommendedName>
</protein>
<feature type="region of interest" description="Disordered" evidence="7">
    <location>
        <begin position="155"/>
        <end position="199"/>
    </location>
</feature>
<dbReference type="EMBL" id="HG806508">
    <property type="protein sequence ID" value="CDW59168.1"/>
    <property type="molecule type" value="Genomic_DNA"/>
</dbReference>
<organism evidence="10 11">
    <name type="scientific">Trichuris trichiura</name>
    <name type="common">Whipworm</name>
    <name type="synonym">Trichocephalus trichiurus</name>
    <dbReference type="NCBI Taxonomy" id="36087"/>
    <lineage>
        <taxon>Eukaryota</taxon>
        <taxon>Metazoa</taxon>
        <taxon>Ecdysozoa</taxon>
        <taxon>Nematoda</taxon>
        <taxon>Enoplea</taxon>
        <taxon>Dorylaimia</taxon>
        <taxon>Trichinellida</taxon>
        <taxon>Trichuridae</taxon>
        <taxon>Trichuris</taxon>
    </lineage>
</organism>
<evidence type="ECO:0000256" key="5">
    <source>
        <dbReference type="ARBA" id="ARBA00022833"/>
    </source>
</evidence>
<feature type="compositionally biased region" description="Low complexity" evidence="7">
    <location>
        <begin position="86"/>
        <end position="95"/>
    </location>
</feature>
<dbReference type="GO" id="GO:0044773">
    <property type="term" value="P:mitotic DNA damage checkpoint signaling"/>
    <property type="evidence" value="ECO:0007669"/>
    <property type="project" value="TreeGrafter"/>
</dbReference>